<dbReference type="Pfam" id="PF00535">
    <property type="entry name" value="Glycos_transf_2"/>
    <property type="match status" value="1"/>
</dbReference>
<dbReference type="PANTHER" id="PTHR43630">
    <property type="entry name" value="POLY-BETA-1,6-N-ACETYL-D-GLUCOSAMINE SYNTHASE"/>
    <property type="match status" value="1"/>
</dbReference>
<organism evidence="3 4">
    <name type="scientific">Vreelandella sulfidaeris</name>
    <dbReference type="NCBI Taxonomy" id="115553"/>
    <lineage>
        <taxon>Bacteria</taxon>
        <taxon>Pseudomonadati</taxon>
        <taxon>Pseudomonadota</taxon>
        <taxon>Gammaproteobacteria</taxon>
        <taxon>Oceanospirillales</taxon>
        <taxon>Halomonadaceae</taxon>
        <taxon>Vreelandella</taxon>
    </lineage>
</organism>
<dbReference type="InterPro" id="IPR029044">
    <property type="entry name" value="Nucleotide-diphossugar_trans"/>
</dbReference>
<sequence length="250" mass="28255">MPINVSVVIITRNAASTLRRTLDAVQCYDEVVIYDNGSSDDTIQIAASYSNVTLQKGDFLGFGPTKRHAVSLAKYDWILSLDADEAPSAELIESITSWVNSASPSDLGEILRENWMMGQPVHYSGWGNDWLIRLFNRRSHNFNNAMVHEAISVSSISRVQRLSGTIKHTAVTDLSQFLEKINRYSNIRAESGELKRYSVLVIFLKAVFAFLRTYFLQQGWRDGWRGLVIAVSNANGVFWKYMKNSLKAKH</sequence>
<dbReference type="AlphaFoldDB" id="A0A365TMF1"/>
<accession>A0A365TMF1</accession>
<dbReference type="EMBL" id="QNTU01000008">
    <property type="protein sequence ID" value="RBI66759.1"/>
    <property type="molecule type" value="Genomic_DNA"/>
</dbReference>
<dbReference type="GO" id="GO:0016740">
    <property type="term" value="F:transferase activity"/>
    <property type="evidence" value="ECO:0007669"/>
    <property type="project" value="UniProtKB-KW"/>
</dbReference>
<comment type="caution">
    <text evidence="3">The sequence shown here is derived from an EMBL/GenBank/DDBJ whole genome shotgun (WGS) entry which is preliminary data.</text>
</comment>
<evidence type="ECO:0000256" key="1">
    <source>
        <dbReference type="ARBA" id="ARBA00038494"/>
    </source>
</evidence>
<dbReference type="PANTHER" id="PTHR43630:SF2">
    <property type="entry name" value="GLYCOSYLTRANSFERASE"/>
    <property type="match status" value="1"/>
</dbReference>
<proteinExistence type="inferred from homology"/>
<keyword evidence="3" id="KW-0808">Transferase</keyword>
<dbReference type="Proteomes" id="UP000252204">
    <property type="component" value="Unassembled WGS sequence"/>
</dbReference>
<keyword evidence="4" id="KW-1185">Reference proteome</keyword>
<feature type="domain" description="Glycosyltransferase 2-like" evidence="2">
    <location>
        <begin position="6"/>
        <end position="126"/>
    </location>
</feature>
<evidence type="ECO:0000313" key="3">
    <source>
        <dbReference type="EMBL" id="RBI66759.1"/>
    </source>
</evidence>
<protein>
    <submittedName>
        <fullName evidence="3">Glycosyltransferase family 2 protein</fullName>
    </submittedName>
</protein>
<gene>
    <name evidence="3" type="ORF">DQ400_13355</name>
</gene>
<dbReference type="OrthoDB" id="9815923at2"/>
<dbReference type="Gene3D" id="3.90.550.10">
    <property type="entry name" value="Spore Coat Polysaccharide Biosynthesis Protein SpsA, Chain A"/>
    <property type="match status" value="1"/>
</dbReference>
<evidence type="ECO:0000313" key="4">
    <source>
        <dbReference type="Proteomes" id="UP000252204"/>
    </source>
</evidence>
<dbReference type="CDD" id="cd02511">
    <property type="entry name" value="Beta4Glucosyltransferase"/>
    <property type="match status" value="1"/>
</dbReference>
<dbReference type="InterPro" id="IPR001173">
    <property type="entry name" value="Glyco_trans_2-like"/>
</dbReference>
<name>A0A365TMF1_9GAMM</name>
<dbReference type="RefSeq" id="WP_113270235.1">
    <property type="nucleotide sequence ID" value="NZ_QNTU01000008.1"/>
</dbReference>
<evidence type="ECO:0000259" key="2">
    <source>
        <dbReference type="Pfam" id="PF00535"/>
    </source>
</evidence>
<comment type="similarity">
    <text evidence="1">Belongs to the glycosyltransferase 2 family. WaaE/KdtX subfamily.</text>
</comment>
<reference evidence="4" key="1">
    <citation type="submission" date="2018-06" db="EMBL/GenBank/DDBJ databases">
        <title>Whole genome sequencing of four bacterial strains from South Shetland trench revealing bio-synthetic gene clusters.</title>
        <authorList>
            <person name="Abdel-Mageed W.M."/>
            <person name="Lehri B."/>
            <person name="Jarmusch S."/>
            <person name="Miranda K."/>
            <person name="Goodfellow M."/>
            <person name="Jaspars M."/>
            <person name="Karlyshev A.V."/>
        </authorList>
    </citation>
    <scope>NUCLEOTIDE SEQUENCE [LARGE SCALE GENOMIC DNA]</scope>
    <source>
        <strain evidence="4">SST4</strain>
    </source>
</reference>
<dbReference type="SUPFAM" id="SSF53448">
    <property type="entry name" value="Nucleotide-diphospho-sugar transferases"/>
    <property type="match status" value="1"/>
</dbReference>